<name>A0A2U1CC93_9FIRM</name>
<dbReference type="InterPro" id="IPR029044">
    <property type="entry name" value="Nucleotide-diphossugar_trans"/>
</dbReference>
<sequence length="327" mass="37433">MNGCMKTGKPQISVLMAVYEPRMDWLKEQLLSLNAQTYPNLKLYIRDDCSPAVPFEEIQSCVQDCIRAFPYEIRRNEENLGSNGTFERLTQEAEGDCFAYCDQDDVWLPEKLEVLEKTITGSGALLVCSDMHIIDSNGDQTADSITKVRRHHKFMSGKGLAKDLLVSNFVTGCTMLVQAAMAKAAIPFCPYMVHDHYIALWCAERGEVISLPQQLVNYRLHAGNQTNLMAGVKDKASYGKVRIDLMLARMQWLKDYFPCSKELKQTINDALVWARARKQNWEHHGGTRLVWKYRRFSILPSVSEMVLKYVPDSLFMKTIQLARKNYI</sequence>
<feature type="domain" description="Glycosyltransferase 2-like" evidence="1">
    <location>
        <begin position="13"/>
        <end position="177"/>
    </location>
</feature>
<dbReference type="InterPro" id="IPR001173">
    <property type="entry name" value="Glyco_trans_2-like"/>
</dbReference>
<dbReference type="Gene3D" id="3.90.550.10">
    <property type="entry name" value="Spore Coat Polysaccharide Biosynthesis Protein SpsA, Chain A"/>
    <property type="match status" value="1"/>
</dbReference>
<dbReference type="RefSeq" id="WP_116721961.1">
    <property type="nucleotide sequence ID" value="NZ_JANKAR010000004.1"/>
</dbReference>
<protein>
    <submittedName>
        <fullName evidence="2">Glycosyltransferase involved in cell wall biosynthesis</fullName>
    </submittedName>
</protein>
<dbReference type="OrthoDB" id="9802649at2"/>
<keyword evidence="2" id="KW-0808">Transferase</keyword>
<evidence type="ECO:0000313" key="2">
    <source>
        <dbReference type="EMBL" id="PVY58490.1"/>
    </source>
</evidence>
<reference evidence="2 3" key="1">
    <citation type="submission" date="2018-04" db="EMBL/GenBank/DDBJ databases">
        <title>Genomic Encyclopedia of Type Strains, Phase IV (KMG-IV): sequencing the most valuable type-strain genomes for metagenomic binning, comparative biology and taxonomic classification.</title>
        <authorList>
            <person name="Goeker M."/>
        </authorList>
    </citation>
    <scope>NUCLEOTIDE SEQUENCE [LARGE SCALE GENOMIC DNA]</scope>
    <source>
        <strain evidence="2 3">DSM 26588</strain>
    </source>
</reference>
<dbReference type="SUPFAM" id="SSF53448">
    <property type="entry name" value="Nucleotide-diphospho-sugar transferases"/>
    <property type="match status" value="1"/>
</dbReference>
<evidence type="ECO:0000259" key="1">
    <source>
        <dbReference type="Pfam" id="PF00535"/>
    </source>
</evidence>
<dbReference type="AlphaFoldDB" id="A0A2U1CC93"/>
<dbReference type="PANTHER" id="PTHR22916">
    <property type="entry name" value="GLYCOSYLTRANSFERASE"/>
    <property type="match status" value="1"/>
</dbReference>
<dbReference type="PANTHER" id="PTHR22916:SF3">
    <property type="entry name" value="UDP-GLCNAC:BETAGAL BETA-1,3-N-ACETYLGLUCOSAMINYLTRANSFERASE-LIKE PROTEIN 1"/>
    <property type="match status" value="1"/>
</dbReference>
<evidence type="ECO:0000313" key="3">
    <source>
        <dbReference type="Proteomes" id="UP000245778"/>
    </source>
</evidence>
<proteinExistence type="predicted"/>
<dbReference type="EMBL" id="QEKK01000004">
    <property type="protein sequence ID" value="PVY58490.1"/>
    <property type="molecule type" value="Genomic_DNA"/>
</dbReference>
<dbReference type="GO" id="GO:0016758">
    <property type="term" value="F:hexosyltransferase activity"/>
    <property type="evidence" value="ECO:0007669"/>
    <property type="project" value="UniProtKB-ARBA"/>
</dbReference>
<accession>A0A2U1CC93</accession>
<gene>
    <name evidence="2" type="ORF">C7373_10484</name>
</gene>
<dbReference type="Pfam" id="PF00535">
    <property type="entry name" value="Glycos_transf_2"/>
    <property type="match status" value="1"/>
</dbReference>
<comment type="caution">
    <text evidence="2">The sequence shown here is derived from an EMBL/GenBank/DDBJ whole genome shotgun (WGS) entry which is preliminary data.</text>
</comment>
<dbReference type="Proteomes" id="UP000245778">
    <property type="component" value="Unassembled WGS sequence"/>
</dbReference>
<organism evidence="2 3">
    <name type="scientific">Intestinimonas butyriciproducens</name>
    <dbReference type="NCBI Taxonomy" id="1297617"/>
    <lineage>
        <taxon>Bacteria</taxon>
        <taxon>Bacillati</taxon>
        <taxon>Bacillota</taxon>
        <taxon>Clostridia</taxon>
        <taxon>Eubacteriales</taxon>
        <taxon>Intestinimonas</taxon>
    </lineage>
</organism>